<dbReference type="AlphaFoldDB" id="A0AAQ1UIL8"/>
<accession>A0AAQ1UIL8</accession>
<dbReference type="Proteomes" id="UP000255283">
    <property type="component" value="Unassembled WGS sequence"/>
</dbReference>
<evidence type="ECO:0000313" key="2">
    <source>
        <dbReference type="Proteomes" id="UP000255283"/>
    </source>
</evidence>
<dbReference type="EMBL" id="UGTJ01000001">
    <property type="protein sequence ID" value="SUB80494.1"/>
    <property type="molecule type" value="Genomic_DNA"/>
</dbReference>
<comment type="caution">
    <text evidence="1">The sequence shown here is derived from an EMBL/GenBank/DDBJ whole genome shotgun (WGS) entry which is preliminary data.</text>
</comment>
<gene>
    <name evidence="1" type="ORF">NCTC13063_01779</name>
</gene>
<name>A0AAQ1UIL8_9BACT</name>
<reference evidence="1 2" key="1">
    <citation type="submission" date="2018-06" db="EMBL/GenBank/DDBJ databases">
        <authorList>
            <consortium name="Pathogen Informatics"/>
            <person name="Doyle S."/>
        </authorList>
    </citation>
    <scope>NUCLEOTIDE SEQUENCE [LARGE SCALE GENOMIC DNA]</scope>
    <source>
        <strain evidence="1 2">NCTC13063</strain>
    </source>
</reference>
<evidence type="ECO:0000313" key="1">
    <source>
        <dbReference type="EMBL" id="SUB80494.1"/>
    </source>
</evidence>
<organism evidence="1 2">
    <name type="scientific">Segatella buccae</name>
    <dbReference type="NCBI Taxonomy" id="28126"/>
    <lineage>
        <taxon>Bacteria</taxon>
        <taxon>Pseudomonadati</taxon>
        <taxon>Bacteroidota</taxon>
        <taxon>Bacteroidia</taxon>
        <taxon>Bacteroidales</taxon>
        <taxon>Prevotellaceae</taxon>
        <taxon>Segatella</taxon>
    </lineage>
</organism>
<protein>
    <submittedName>
        <fullName evidence="1">Uncharacterized protein</fullName>
    </submittedName>
</protein>
<sequence>MITENKIAEIFCIIRQFGIRVHLKYLQQSGLLHIHRQCLRFVLKETISSKCCTQIHDEVVFCPYSILLL</sequence>
<proteinExistence type="predicted"/>